<feature type="signal peptide" evidence="6">
    <location>
        <begin position="1"/>
        <end position="25"/>
    </location>
</feature>
<dbReference type="PROSITE" id="PS51257">
    <property type="entry name" value="PROKAR_LIPOPROTEIN"/>
    <property type="match status" value="1"/>
</dbReference>
<dbReference type="Pfam" id="PF00691">
    <property type="entry name" value="OmpA"/>
    <property type="match status" value="1"/>
</dbReference>
<dbReference type="Proteomes" id="UP000712007">
    <property type="component" value="Unassembled WGS sequence"/>
</dbReference>
<dbReference type="PRINTS" id="PR01021">
    <property type="entry name" value="OMPADOMAIN"/>
</dbReference>
<dbReference type="InterPro" id="IPR050330">
    <property type="entry name" value="Bact_OuterMem_StrucFunc"/>
</dbReference>
<dbReference type="PANTHER" id="PTHR30329:SF21">
    <property type="entry name" value="LIPOPROTEIN YIAD-RELATED"/>
    <property type="match status" value="1"/>
</dbReference>
<dbReference type="Gene3D" id="2.60.40.1120">
    <property type="entry name" value="Carboxypeptidase-like, regulatory domain"/>
    <property type="match status" value="1"/>
</dbReference>
<evidence type="ECO:0000256" key="5">
    <source>
        <dbReference type="PROSITE-ProRule" id="PRU00473"/>
    </source>
</evidence>
<dbReference type="Gene3D" id="2.120.10.30">
    <property type="entry name" value="TolB, C-terminal domain"/>
    <property type="match status" value="1"/>
</dbReference>
<dbReference type="Gene3D" id="1.25.40.10">
    <property type="entry name" value="Tetratricopeptide repeat domain"/>
    <property type="match status" value="1"/>
</dbReference>
<dbReference type="InterPro" id="IPR011659">
    <property type="entry name" value="WD40"/>
</dbReference>
<evidence type="ECO:0000313" key="9">
    <source>
        <dbReference type="Proteomes" id="UP000712007"/>
    </source>
</evidence>
<dbReference type="Gene3D" id="3.30.1330.60">
    <property type="entry name" value="OmpA-like domain"/>
    <property type="match status" value="1"/>
</dbReference>
<dbReference type="SUPFAM" id="SSF49464">
    <property type="entry name" value="Carboxypeptidase regulatory domain-like"/>
    <property type="match status" value="1"/>
</dbReference>
<keyword evidence="4" id="KW-0802">TPR repeat</keyword>
<dbReference type="InterPro" id="IPR011990">
    <property type="entry name" value="TPR-like_helical_dom_sf"/>
</dbReference>
<dbReference type="SUPFAM" id="SSF48452">
    <property type="entry name" value="TPR-like"/>
    <property type="match status" value="1"/>
</dbReference>
<dbReference type="EMBL" id="JADIMV010000021">
    <property type="protein sequence ID" value="MBO8439227.1"/>
    <property type="molecule type" value="Genomic_DNA"/>
</dbReference>
<dbReference type="SUPFAM" id="SSF103088">
    <property type="entry name" value="OmpA-like"/>
    <property type="match status" value="1"/>
</dbReference>
<evidence type="ECO:0000256" key="2">
    <source>
        <dbReference type="ARBA" id="ARBA00023136"/>
    </source>
</evidence>
<dbReference type="SMART" id="SM00028">
    <property type="entry name" value="TPR"/>
    <property type="match status" value="3"/>
</dbReference>
<evidence type="ECO:0000313" key="8">
    <source>
        <dbReference type="EMBL" id="MBO8439227.1"/>
    </source>
</evidence>
<comment type="caution">
    <text evidence="8">The sequence shown here is derived from an EMBL/GenBank/DDBJ whole genome shotgun (WGS) entry which is preliminary data.</text>
</comment>
<dbReference type="PANTHER" id="PTHR30329">
    <property type="entry name" value="STATOR ELEMENT OF FLAGELLAR MOTOR COMPLEX"/>
    <property type="match status" value="1"/>
</dbReference>
<dbReference type="PROSITE" id="PS51123">
    <property type="entry name" value="OMPA_2"/>
    <property type="match status" value="1"/>
</dbReference>
<dbReference type="CDD" id="cd07185">
    <property type="entry name" value="OmpA_C-like"/>
    <property type="match status" value="1"/>
</dbReference>
<feature type="repeat" description="TPR" evidence="4">
    <location>
        <begin position="96"/>
        <end position="129"/>
    </location>
</feature>
<proteinExistence type="predicted"/>
<dbReference type="AlphaFoldDB" id="A0A940DK94"/>
<dbReference type="Pfam" id="PF07676">
    <property type="entry name" value="PD40"/>
    <property type="match status" value="3"/>
</dbReference>
<reference evidence="8" key="2">
    <citation type="journal article" date="2021" name="PeerJ">
        <title>Extensive microbial diversity within the chicken gut microbiome revealed by metagenomics and culture.</title>
        <authorList>
            <person name="Gilroy R."/>
            <person name="Ravi A."/>
            <person name="Getino M."/>
            <person name="Pursley I."/>
            <person name="Horton D.L."/>
            <person name="Alikhan N.F."/>
            <person name="Baker D."/>
            <person name="Gharbi K."/>
            <person name="Hall N."/>
            <person name="Watson M."/>
            <person name="Adriaenssens E.M."/>
            <person name="Foster-Nyarko E."/>
            <person name="Jarju S."/>
            <person name="Secka A."/>
            <person name="Antonio M."/>
            <person name="Oren A."/>
            <person name="Chaudhuri R.R."/>
            <person name="La Ragione R."/>
            <person name="Hildebrand F."/>
            <person name="Pallen M.J."/>
        </authorList>
    </citation>
    <scope>NUCLEOTIDE SEQUENCE</scope>
    <source>
        <strain evidence="8">3924</strain>
    </source>
</reference>
<dbReference type="InterPro" id="IPR008969">
    <property type="entry name" value="CarboxyPept-like_regulatory"/>
</dbReference>
<sequence length="656" mass="74333">MLRRIVYILLMAALSLSFMSCNVKARLRKADKQYEQGEYYSASELYRKNQRRIPMKNKSWRAEVNFKMGECYRIMNNHQRAVRTYTSAIRYKYPDSTVYLNLAKSLHGCGRYKDAAKRYEEYLKWKPYDVEALNGLSAMDSIAEWKKVKSRYKVTAAKEFNSRRNSDFCPMLVGDGSNIYITSNRENKTNRRTSAITGVTNNDVYTARKNNSGKWEELKPVEGAVNSAEDEGVTSFTTDGKTMYFTRCEDDNVAGQILQSQRAGGEWAEPTLVNLFADSTVTVGHPAISPDGTMLYFASDAPGGYGGKDLWMSTLEDGKWTVPENLGASINTSGDEVFPYVRADGTLFFSSDGLPGYGGLDIFMATRDSLGLWKVENMREPINSYEDDFGITFEGSSGNGYFSSNRKQRKFIDRIYRVELPPLVYAIEGLVTDFEGEPLGESTIRLVGDNGDIVKIRSQKNGSYRINLSRDVRYVMMASHRGYLNSSYKLETNDLTDSKIYENNFVLASVNKSVKMDNIFYEFAKWTLTPDSEEGLNELIKMLNDNPNITIEISAHTDMVGSDVANRILSQKRAQSVVDYLIAAGIDKERVTPVGYGETMPVVVDDAVEKQYDFLKTGDVLTPEFIETLPEEQQEVCNQLNRRTEFKVLKTTYNLY</sequence>
<feature type="chain" id="PRO_5037807565" evidence="6">
    <location>
        <begin position="26"/>
        <end position="656"/>
    </location>
</feature>
<dbReference type="GO" id="GO:0009279">
    <property type="term" value="C:cell outer membrane"/>
    <property type="evidence" value="ECO:0007669"/>
    <property type="project" value="UniProtKB-SubCell"/>
</dbReference>
<accession>A0A940DK94</accession>
<dbReference type="PROSITE" id="PS50005">
    <property type="entry name" value="TPR"/>
    <property type="match status" value="2"/>
</dbReference>
<evidence type="ECO:0000256" key="3">
    <source>
        <dbReference type="ARBA" id="ARBA00023237"/>
    </source>
</evidence>
<name>A0A940DK94_9BACT</name>
<dbReference type="InterPro" id="IPR006665">
    <property type="entry name" value="OmpA-like"/>
</dbReference>
<dbReference type="SUPFAM" id="SSF82171">
    <property type="entry name" value="DPP6 N-terminal domain-like"/>
    <property type="match status" value="1"/>
</dbReference>
<feature type="domain" description="OmpA-like" evidence="7">
    <location>
        <begin position="508"/>
        <end position="652"/>
    </location>
</feature>
<gene>
    <name evidence="8" type="ORF">IAC51_01090</name>
</gene>
<evidence type="ECO:0000256" key="1">
    <source>
        <dbReference type="ARBA" id="ARBA00004442"/>
    </source>
</evidence>
<keyword evidence="2 5" id="KW-0472">Membrane</keyword>
<dbReference type="InterPro" id="IPR036737">
    <property type="entry name" value="OmpA-like_sf"/>
</dbReference>
<dbReference type="InterPro" id="IPR019734">
    <property type="entry name" value="TPR_rpt"/>
</dbReference>
<organism evidence="8 9">
    <name type="scientific">Candidatus Aphodosoma intestinipullorum</name>
    <dbReference type="NCBI Taxonomy" id="2840674"/>
    <lineage>
        <taxon>Bacteria</taxon>
        <taxon>Pseudomonadati</taxon>
        <taxon>Bacteroidota</taxon>
        <taxon>Bacteroidia</taxon>
        <taxon>Bacteroidales</taxon>
        <taxon>Candidatus Aphodosoma</taxon>
    </lineage>
</organism>
<keyword evidence="3" id="KW-0998">Cell outer membrane</keyword>
<evidence type="ECO:0000256" key="4">
    <source>
        <dbReference type="PROSITE-ProRule" id="PRU00339"/>
    </source>
</evidence>
<evidence type="ECO:0000259" key="7">
    <source>
        <dbReference type="PROSITE" id="PS51123"/>
    </source>
</evidence>
<reference evidence="8" key="1">
    <citation type="submission" date="2020-10" db="EMBL/GenBank/DDBJ databases">
        <authorList>
            <person name="Gilroy R."/>
        </authorList>
    </citation>
    <scope>NUCLEOTIDE SEQUENCE</scope>
    <source>
        <strain evidence="8">3924</strain>
    </source>
</reference>
<feature type="repeat" description="TPR" evidence="4">
    <location>
        <begin position="62"/>
        <end position="95"/>
    </location>
</feature>
<comment type="subcellular location">
    <subcellularLocation>
        <location evidence="1">Cell outer membrane</location>
    </subcellularLocation>
</comment>
<dbReference type="InterPro" id="IPR011042">
    <property type="entry name" value="6-blade_b-propeller_TolB-like"/>
</dbReference>
<evidence type="ECO:0000256" key="6">
    <source>
        <dbReference type="SAM" id="SignalP"/>
    </source>
</evidence>
<protein>
    <submittedName>
        <fullName evidence="8">PD40 domain-containing protein</fullName>
    </submittedName>
</protein>
<dbReference type="InterPro" id="IPR006664">
    <property type="entry name" value="OMP_bac"/>
</dbReference>
<keyword evidence="6" id="KW-0732">Signal</keyword>